<keyword evidence="5 11" id="KW-0235">DNA replication</keyword>
<dbReference type="SMART" id="SM00479">
    <property type="entry name" value="EXOIII"/>
    <property type="match status" value="1"/>
</dbReference>
<keyword evidence="3 11" id="KW-0808">Transferase</keyword>
<dbReference type="GeneID" id="66609325"/>
<keyword evidence="4 11" id="KW-0548">Nucleotidyltransferase</keyword>
<evidence type="ECO:0000256" key="2">
    <source>
        <dbReference type="ARBA" id="ARBA00022490"/>
    </source>
</evidence>
<reference evidence="14 15" key="1">
    <citation type="journal article" date="2010" name="Appl. Environ. Microbiol.">
        <title>Targeted chromosomal knockouts in Mycoplasma pneumoniae.</title>
        <authorList>
            <person name="Krishnakumar R."/>
            <person name="Assad-Garcia N."/>
            <person name="Benders G.A."/>
            <person name="Phan Q."/>
            <person name="Montague M.G."/>
            <person name="Glass J.I."/>
        </authorList>
    </citation>
    <scope>NUCLEOTIDE SEQUENCE [LARGE SCALE GENOMIC DNA]</scope>
    <source>
        <strain evidence="15">ATCC 15531 / DSM 22911 / NBRC 14401 / NCTC 10119 / FH</strain>
    </source>
</reference>
<dbReference type="InterPro" id="IPR004013">
    <property type="entry name" value="PHP_dom"/>
</dbReference>
<dbReference type="EMBL" id="CP002077">
    <property type="protein sequence ID" value="ADK86793.1"/>
    <property type="molecule type" value="Genomic_DNA"/>
</dbReference>
<dbReference type="Pfam" id="PF02811">
    <property type="entry name" value="PHP"/>
    <property type="match status" value="1"/>
</dbReference>
<dbReference type="InterPro" id="IPR013520">
    <property type="entry name" value="Ribonucl_H"/>
</dbReference>
<dbReference type="CDD" id="cd06127">
    <property type="entry name" value="DEDDh"/>
    <property type="match status" value="1"/>
</dbReference>
<proteinExistence type="inferred from homology"/>
<dbReference type="InterPro" id="IPR044923">
    <property type="entry name" value="PolC_middle_finger_sf"/>
</dbReference>
<dbReference type="NCBIfam" id="TIGR01405">
    <property type="entry name" value="polC_Gram_pos"/>
    <property type="match status" value="1"/>
</dbReference>
<dbReference type="InterPro" id="IPR029460">
    <property type="entry name" value="DNAPol_HHH"/>
</dbReference>
<comment type="catalytic activity">
    <reaction evidence="10 11">
        <text>DNA(n) + a 2'-deoxyribonucleoside 5'-triphosphate = DNA(n+1) + diphosphate</text>
        <dbReference type="Rhea" id="RHEA:22508"/>
        <dbReference type="Rhea" id="RHEA-COMP:17339"/>
        <dbReference type="Rhea" id="RHEA-COMP:17340"/>
        <dbReference type="ChEBI" id="CHEBI:33019"/>
        <dbReference type="ChEBI" id="CHEBI:61560"/>
        <dbReference type="ChEBI" id="CHEBI:173112"/>
        <dbReference type="EC" id="2.7.7.7"/>
    </reaction>
</comment>
<dbReference type="InterPro" id="IPR012337">
    <property type="entry name" value="RNaseH-like_sf"/>
</dbReference>
<evidence type="ECO:0000256" key="4">
    <source>
        <dbReference type="ARBA" id="ARBA00022695"/>
    </source>
</evidence>
<dbReference type="Proteomes" id="UP000007756">
    <property type="component" value="Chromosome"/>
</dbReference>
<comment type="subcellular location">
    <subcellularLocation>
        <location evidence="11">Cytoplasm</location>
    </subcellularLocation>
</comment>
<comment type="similarity">
    <text evidence="11">Belongs to the DNA polymerase type-C family. PolC subfamily.</text>
</comment>
<evidence type="ECO:0000256" key="9">
    <source>
        <dbReference type="ARBA" id="ARBA00022932"/>
    </source>
</evidence>
<evidence type="ECO:0000256" key="3">
    <source>
        <dbReference type="ARBA" id="ARBA00022679"/>
    </source>
</evidence>
<dbReference type="InterPro" id="IPR004805">
    <property type="entry name" value="DnaE2/DnaE/PolC"/>
</dbReference>
<dbReference type="EC" id="2.7.7.7" evidence="11"/>
<evidence type="ECO:0000256" key="8">
    <source>
        <dbReference type="ARBA" id="ARBA00022839"/>
    </source>
</evidence>
<dbReference type="InterPro" id="IPR006054">
    <property type="entry name" value="DnaQ"/>
</dbReference>
<dbReference type="InterPro" id="IPR012340">
    <property type="entry name" value="NA-bd_OB-fold"/>
</dbReference>
<dbReference type="STRING" id="722438.F539_00185"/>
<keyword evidence="8 11" id="KW-0269">Exonuclease</keyword>
<dbReference type="PANTHER" id="PTHR32294">
    <property type="entry name" value="DNA POLYMERASE III SUBUNIT ALPHA"/>
    <property type="match status" value="1"/>
</dbReference>
<keyword evidence="9 11" id="KW-0239">DNA-directed DNA polymerase</keyword>
<dbReference type="PaxDb" id="722438-MPNE_0037"/>
<dbReference type="Gene3D" id="3.20.20.140">
    <property type="entry name" value="Metal-dependent hydrolases"/>
    <property type="match status" value="2"/>
</dbReference>
<evidence type="ECO:0000256" key="1">
    <source>
        <dbReference type="ARBA" id="ARBA00003452"/>
    </source>
</evidence>
<dbReference type="FunFam" id="3.30.420.10:FF:000045">
    <property type="entry name" value="3'-5' exonuclease DinG"/>
    <property type="match status" value="1"/>
</dbReference>
<dbReference type="InterPro" id="IPR003141">
    <property type="entry name" value="Pol/His_phosphatase_N"/>
</dbReference>
<evidence type="ECO:0000256" key="7">
    <source>
        <dbReference type="ARBA" id="ARBA00022801"/>
    </source>
</evidence>
<name>A0A0H3DK82_MYCPB</name>
<dbReference type="GO" id="GO:0003677">
    <property type="term" value="F:DNA binding"/>
    <property type="evidence" value="ECO:0007669"/>
    <property type="project" value="UniProtKB-UniRule"/>
</dbReference>
<evidence type="ECO:0000313" key="15">
    <source>
        <dbReference type="Proteomes" id="UP000007756"/>
    </source>
</evidence>
<dbReference type="SMART" id="SM00481">
    <property type="entry name" value="POLIIIAc"/>
    <property type="match status" value="1"/>
</dbReference>
<evidence type="ECO:0000256" key="5">
    <source>
        <dbReference type="ARBA" id="ARBA00022705"/>
    </source>
</evidence>
<dbReference type="Gene3D" id="2.40.50.140">
    <property type="entry name" value="Nucleic acid-binding proteins"/>
    <property type="match status" value="1"/>
</dbReference>
<organism evidence="14 15">
    <name type="scientific">Mycoplasmoides pneumoniae (strain ATCC 15531 / DSM 23978 / CIP 103766 / NBRC 14401 / NCTC 10119 / FH)</name>
    <name type="common">Mycoplasma pneumoniae</name>
    <dbReference type="NCBI Taxonomy" id="722438"/>
    <lineage>
        <taxon>Bacteria</taxon>
        <taxon>Bacillati</taxon>
        <taxon>Mycoplasmatota</taxon>
        <taxon>Mycoplasmoidales</taxon>
        <taxon>Mycoplasmoidaceae</taxon>
        <taxon>Mycoplasmoides</taxon>
    </lineage>
</organism>
<dbReference type="SUPFAM" id="SSF53098">
    <property type="entry name" value="Ribonuclease H-like"/>
    <property type="match status" value="1"/>
</dbReference>
<dbReference type="Gene3D" id="1.10.150.870">
    <property type="match status" value="1"/>
</dbReference>
<dbReference type="GO" id="GO:0005737">
    <property type="term" value="C:cytoplasm"/>
    <property type="evidence" value="ECO:0007669"/>
    <property type="project" value="UniProtKB-SubCell"/>
</dbReference>
<dbReference type="HAMAP" id="MF_00356">
    <property type="entry name" value="DNApol_PolC"/>
    <property type="match status" value="1"/>
</dbReference>
<dbReference type="Gene3D" id="3.30.420.10">
    <property type="entry name" value="Ribonuclease H-like superfamily/Ribonuclease H"/>
    <property type="match status" value="1"/>
</dbReference>
<dbReference type="GO" id="GO:0003887">
    <property type="term" value="F:DNA-directed DNA polymerase activity"/>
    <property type="evidence" value="ECO:0007669"/>
    <property type="project" value="UniProtKB-UniRule"/>
</dbReference>
<dbReference type="CDD" id="cd04484">
    <property type="entry name" value="polC_OBF"/>
    <property type="match status" value="1"/>
</dbReference>
<keyword evidence="6 11" id="KW-0540">Nuclease</keyword>
<dbReference type="HOGENOM" id="CLU_003297_1_0_14"/>
<keyword evidence="7 11" id="KW-0378">Hydrolase</keyword>
<dbReference type="SUPFAM" id="SSF160975">
    <property type="entry name" value="AF1531-like"/>
    <property type="match status" value="1"/>
</dbReference>
<dbReference type="InterPro" id="IPR040982">
    <property type="entry name" value="DNA_pol3_finger"/>
</dbReference>
<gene>
    <name evidence="11 14" type="primary">polC</name>
    <name evidence="14" type="ordered locus">MPNE_0037</name>
</gene>
<dbReference type="KEGG" id="mpj:MPNE_0037"/>
<dbReference type="eggNOG" id="COG2176">
    <property type="taxonomic scope" value="Bacteria"/>
</dbReference>
<dbReference type="PATRIC" id="fig|722438.3.peg.35"/>
<accession>A0A0H3DK82</accession>
<dbReference type="InterPro" id="IPR011708">
    <property type="entry name" value="DNA_pol3_alpha_NTPase_dom"/>
</dbReference>
<comment type="function">
    <text evidence="1 11">Required for replicative DNA synthesis. This DNA polymerase also exhibits 3' to 5' exonuclease activity.</text>
</comment>
<evidence type="ECO:0000313" key="14">
    <source>
        <dbReference type="EMBL" id="ADK86793.1"/>
    </source>
</evidence>
<dbReference type="InterPro" id="IPR006308">
    <property type="entry name" value="Pol_III_a_PolC-type_gram_pos"/>
</dbReference>
<dbReference type="InterPro" id="IPR036397">
    <property type="entry name" value="RNaseH_sf"/>
</dbReference>
<dbReference type="PANTHER" id="PTHR32294:SF5">
    <property type="entry name" value="DNA POLYMERASE III POLC-TYPE"/>
    <property type="match status" value="1"/>
</dbReference>
<dbReference type="Gene3D" id="3.30.1900.20">
    <property type="match status" value="2"/>
</dbReference>
<feature type="domain" description="Exonuclease" evidence="12">
    <location>
        <begin position="407"/>
        <end position="576"/>
    </location>
</feature>
<sequence>MVFDTETEKGKRILALSQFLVKKNILDHNELHQLNNRIELVYLENDRENALFLVALTLKKPLTIDIWNALYEGFQDVEGAELRITFQEDATFFKDGSTKSSVTLAIIKDYFKSFFGKDKKYRILLEQELTHPNFLSYSNHELKANCQSQELDQWLIEQRQAFIKWMHQAGFTHFGFVSLFNPPAEKQLKVKSMKVSKYDKQFETEVFSTEFVPIHKINQQMDEIKLMGQIFELKDFPGYNNLRNTLNIYVTDFQLGGSLILKWFYKDPKTIEGIKIGTWVKATVKVERDAKTQLLQGIIKEISPIETPAYYRRPDQDKQKRVELVFHTKMSAFDGINSVQEYAQFAKERDWKTIAVTDKDNIHIYPTLYEVAKKYGLKAIYGLECNLIDDHIKIVSNPDKTKLKDATFVIFDIETTGLHGRYDSVIEFAGIKVKHNREVERMQFFLKIDGPLPAAVTEITKITQAQLEDGMEQQAGLEKLRAWLDGCVMVAHNGLSFDLPFLQTQFEKYNIAPLTNPLIDTLALSWALNPGFASHTLSNICAKLKFDFDDERLHRADYDTQALKKVFDYFKEQVELMGITNLEQLDQELNQQCHFELLKRTFTNTGIIYIKSQSGFAKLYELLSIALTDNNATRPLVLTSTLQKFAKSFVITDNPVQGDIFKAALTKPLKELEAAIKRVDFVLIAPPDAYAGYTIREGLKKEAIPNAIKLVVDTAQRLNKLVAVASDAYFIHPWENEYYKAIVCAKGLGGRWHRHFNYKEREQRVPNVFVRTTGEMLNEMSFLGEQLAYELVVKNTNKLAKQLTADDLVPVQTKLQPPVIEGSNENLAAKTWSQAKAIYGDPLPKLIEQRIQEELKAIIDNGFGIIYWISHLLVKQSVQDGYFVGPRGSIGSSLVANLIGISEINPLVPHYLCESCQYFEVNEEVDDGYDLMVRDCPKCGAKAAFKGDGHNIPFATFMGFAGDKIPDIDLNFSSEYQAKAHAYVRELFGEQYTFRAGTIATVAEKTAYGYARNYFEIIKQTELATAPEIERFKQKLVGIKRTTGQHPGGIMIFPNHKSVYEFTPCGYPADDTSSDWKTTHFEYDALGDTILKLDILGQDDPTMLKHLADLTHVNPQNIPRFDKKLTEMFWSVNPLKLKPHYLDEPTGAIGIPEFGTKFVRKILEQTKPKGFGDLIRVSGLSHGKNVWADNAQKILKDQNLSLKDVIACRDDIMLYLIHKGMQAKDAFEIMEKVRKGIALNAKEVQLMQSNGVEQHWINSCLKISYLFPKAHAAAYVLMAWRIAWFKLYHPLSYYACLLSFKLKEHDVSGFKSGVSFVKQKLEELNTLYRIKRIKPKEAELLTSYEVYLEMMARGIKLEQISLTHSHATRFVEHNGMLIAPFITIPGMGEAVANSIIEARNEKPFSSLDDFKKRTKITKKHIEAFTQMQLLDEFREQDNQKKLF</sequence>
<dbReference type="GO" id="GO:0008408">
    <property type="term" value="F:3'-5' exonuclease activity"/>
    <property type="evidence" value="ECO:0007669"/>
    <property type="project" value="UniProtKB-UniRule"/>
</dbReference>
<protein>
    <recommendedName>
        <fullName evidence="11">DNA polymerase III PolC-type</fullName>
        <shortName evidence="11">PolIII</shortName>
        <ecNumber evidence="11">2.7.7.7</ecNumber>
    </recommendedName>
</protein>
<dbReference type="NCBIfam" id="NF001688">
    <property type="entry name" value="PRK00448.1"/>
    <property type="match status" value="1"/>
</dbReference>
<dbReference type="Gene3D" id="1.10.150.700">
    <property type="entry name" value="PolC, middle finger domain"/>
    <property type="match status" value="2"/>
</dbReference>
<evidence type="ECO:0000256" key="6">
    <source>
        <dbReference type="ARBA" id="ARBA00022722"/>
    </source>
</evidence>
<evidence type="ECO:0000259" key="13">
    <source>
        <dbReference type="SMART" id="SM00481"/>
    </source>
</evidence>
<dbReference type="RefSeq" id="WP_014574846.1">
    <property type="nucleotide sequence ID" value="NZ_CP010546.1"/>
</dbReference>
<evidence type="ECO:0000256" key="11">
    <source>
        <dbReference type="HAMAP-Rule" id="MF_00356"/>
    </source>
</evidence>
<dbReference type="GO" id="GO:0006261">
    <property type="term" value="P:DNA-templated DNA replication"/>
    <property type="evidence" value="ECO:0007669"/>
    <property type="project" value="UniProtKB-UniRule"/>
</dbReference>
<feature type="domain" description="Polymerase/histidinol phosphatase N-terminal" evidence="13">
    <location>
        <begin position="322"/>
        <end position="389"/>
    </location>
</feature>
<dbReference type="Pfam" id="PF07733">
    <property type="entry name" value="DNA_pol3_alpha"/>
    <property type="match status" value="1"/>
</dbReference>
<dbReference type="Pfam" id="PF17657">
    <property type="entry name" value="DNA_pol3_finger"/>
    <property type="match status" value="1"/>
</dbReference>
<dbReference type="NCBIfam" id="TIGR00573">
    <property type="entry name" value="dnaq"/>
    <property type="match status" value="1"/>
</dbReference>
<dbReference type="Pfam" id="PF00929">
    <property type="entry name" value="RNase_T"/>
    <property type="match status" value="1"/>
</dbReference>
<keyword evidence="2 11" id="KW-0963">Cytoplasm</keyword>
<evidence type="ECO:0000259" key="12">
    <source>
        <dbReference type="SMART" id="SM00479"/>
    </source>
</evidence>
<dbReference type="Pfam" id="PF14579">
    <property type="entry name" value="HHH_6"/>
    <property type="match status" value="1"/>
</dbReference>
<evidence type="ECO:0000256" key="10">
    <source>
        <dbReference type="ARBA" id="ARBA00049244"/>
    </source>
</evidence>